<name>A0A1E5RWE6_9ASCO</name>
<dbReference type="AlphaFoldDB" id="A0A1E5RWE6"/>
<keyword evidence="4 6" id="KW-0472">Membrane</keyword>
<evidence type="ECO:0000256" key="4">
    <source>
        <dbReference type="ARBA" id="ARBA00023136"/>
    </source>
</evidence>
<dbReference type="EMBL" id="LPNL01000002">
    <property type="protein sequence ID" value="OEJ91166.1"/>
    <property type="molecule type" value="Genomic_DNA"/>
</dbReference>
<evidence type="ECO:0000256" key="1">
    <source>
        <dbReference type="ARBA" id="ARBA00004141"/>
    </source>
</evidence>
<organism evidence="7 8">
    <name type="scientific">Hanseniaspora opuntiae</name>
    <dbReference type="NCBI Taxonomy" id="211096"/>
    <lineage>
        <taxon>Eukaryota</taxon>
        <taxon>Fungi</taxon>
        <taxon>Dikarya</taxon>
        <taxon>Ascomycota</taxon>
        <taxon>Saccharomycotina</taxon>
        <taxon>Saccharomycetes</taxon>
        <taxon>Saccharomycodales</taxon>
        <taxon>Saccharomycodaceae</taxon>
        <taxon>Hanseniaspora</taxon>
    </lineage>
</organism>
<protein>
    <submittedName>
        <fullName evidence="7">Zinc-regulated transporter 3</fullName>
    </submittedName>
</protein>
<proteinExistence type="predicted"/>
<keyword evidence="2 6" id="KW-0812">Transmembrane</keyword>
<feature type="transmembrane region" description="Helical" evidence="6">
    <location>
        <begin position="423"/>
        <end position="444"/>
    </location>
</feature>
<reference evidence="8" key="1">
    <citation type="journal article" date="2016" name="Genome Announc.">
        <title>Genome sequences of three species of Hanseniaspora isolated from spontaneous wine fermentations.</title>
        <authorList>
            <person name="Sternes P.R."/>
            <person name="Lee D."/>
            <person name="Kutyna D.R."/>
            <person name="Borneman A.R."/>
        </authorList>
    </citation>
    <scope>NUCLEOTIDE SEQUENCE [LARGE SCALE GENOMIC DNA]</scope>
    <source>
        <strain evidence="8">AWRI3578</strain>
    </source>
</reference>
<evidence type="ECO:0000256" key="5">
    <source>
        <dbReference type="SAM" id="MobiDB-lite"/>
    </source>
</evidence>
<dbReference type="Pfam" id="PF02535">
    <property type="entry name" value="Zip"/>
    <property type="match status" value="1"/>
</dbReference>
<gene>
    <name evidence="7" type="ORF">AWRI3578_g277</name>
</gene>
<keyword evidence="8" id="KW-1185">Reference proteome</keyword>
<comment type="caution">
    <text evidence="7">The sequence shown here is derived from an EMBL/GenBank/DDBJ whole genome shotgun (WGS) entry which is preliminary data.</text>
</comment>
<keyword evidence="3 6" id="KW-1133">Transmembrane helix</keyword>
<comment type="subcellular location">
    <subcellularLocation>
        <location evidence="1">Membrane</location>
        <topology evidence="1">Multi-pass membrane protein</topology>
    </subcellularLocation>
</comment>
<feature type="transmembrane region" description="Helical" evidence="6">
    <location>
        <begin position="376"/>
        <end position="402"/>
    </location>
</feature>
<evidence type="ECO:0000313" key="7">
    <source>
        <dbReference type="EMBL" id="OEJ91166.1"/>
    </source>
</evidence>
<evidence type="ECO:0000256" key="3">
    <source>
        <dbReference type="ARBA" id="ARBA00022989"/>
    </source>
</evidence>
<feature type="transmembrane region" description="Helical" evidence="6">
    <location>
        <begin position="12"/>
        <end position="36"/>
    </location>
</feature>
<feature type="unsure residue" description="I or L" evidence="7">
    <location>
        <position position="307"/>
    </location>
</feature>
<dbReference type="PANTHER" id="PTHR11040:SF210">
    <property type="entry name" value="ZINC-REGULATED TRANSPORTER 3"/>
    <property type="match status" value="1"/>
</dbReference>
<dbReference type="Proteomes" id="UP000095605">
    <property type="component" value="Unassembled WGS sequence"/>
</dbReference>
<feature type="transmembrane region" description="Helical" evidence="6">
    <location>
        <begin position="108"/>
        <end position="129"/>
    </location>
</feature>
<sequence>MISFEYKELPIWIIYTAISSILCIFGVLLVPTIDFIKKFRAKAKIKNNDALSKLEKDNLIRSYDNESSYEESSRSAKLLNYGLSLSAGSMIVTSIYKVLPRSDSHNKNVLISCGWISGLILSLCLNYIVHHYTNESLIHCAHSEGDQKAEHSHIHSDTSEEDPNEVSIRHSHSHLSLPNATLSKLDEACQSLNKQNSSPLLNKTRSHSNLPESIRCLENTIGYDLKNIDHYRSMAFNKNSSKSHEETPLTNEDTHNYGSTSTNKGNQNFHQHSHSVHPHFDDLSPNEVPEHSHKFETPFSKLFSIGLQTCLALSLHKLPEGLIIYFSNIDKDSKAMDGANTTKGSSIFIALAIHNFIEGFAMCLPIYTAFASKTKAVLLISLLGGMTQPLGAFIGYLIYNAYMKKQKDSTTGIIHWISENSGTVNILLMSVTSGFLFVISLQMLQTAIGFSDSHDHDHYDDSADQMDANEGADELGHDLSDSHHTFGTNCVRWACFGGFLILVSGVFS</sequence>
<feature type="transmembrane region" description="Helical" evidence="6">
    <location>
        <begin position="347"/>
        <end position="370"/>
    </location>
</feature>
<dbReference type="GO" id="GO:0005385">
    <property type="term" value="F:zinc ion transmembrane transporter activity"/>
    <property type="evidence" value="ECO:0007669"/>
    <property type="project" value="TreeGrafter"/>
</dbReference>
<feature type="region of interest" description="Disordered" evidence="5">
    <location>
        <begin position="148"/>
        <end position="167"/>
    </location>
</feature>
<feature type="compositionally biased region" description="Basic and acidic residues" evidence="5">
    <location>
        <begin position="242"/>
        <end position="255"/>
    </location>
</feature>
<dbReference type="PANTHER" id="PTHR11040">
    <property type="entry name" value="ZINC/IRON TRANSPORTER"/>
    <property type="match status" value="1"/>
</dbReference>
<evidence type="ECO:0000256" key="6">
    <source>
        <dbReference type="SAM" id="Phobius"/>
    </source>
</evidence>
<dbReference type="InterPro" id="IPR003689">
    <property type="entry name" value="ZIP"/>
</dbReference>
<dbReference type="GO" id="GO:0016020">
    <property type="term" value="C:membrane"/>
    <property type="evidence" value="ECO:0007669"/>
    <property type="project" value="UniProtKB-SubCell"/>
</dbReference>
<feature type="compositionally biased region" description="Polar residues" evidence="5">
    <location>
        <begin position="256"/>
        <end position="270"/>
    </location>
</feature>
<feature type="compositionally biased region" description="Basic and acidic residues" evidence="5">
    <location>
        <begin position="148"/>
        <end position="158"/>
    </location>
</feature>
<evidence type="ECO:0000256" key="2">
    <source>
        <dbReference type="ARBA" id="ARBA00022692"/>
    </source>
</evidence>
<accession>A0A1E5RWE6</accession>
<dbReference type="OrthoDB" id="262547at2759"/>
<feature type="region of interest" description="Disordered" evidence="5">
    <location>
        <begin position="239"/>
        <end position="278"/>
    </location>
</feature>
<evidence type="ECO:0000313" key="8">
    <source>
        <dbReference type="Proteomes" id="UP000095605"/>
    </source>
</evidence>
<feature type="transmembrane region" description="Helical" evidence="6">
    <location>
        <begin position="78"/>
        <end position="96"/>
    </location>
</feature>